<keyword evidence="3" id="KW-1185">Reference proteome</keyword>
<accession>A0A1A9X2V1</accession>
<name>A0A1A9X2V1_9MUSC</name>
<protein>
    <submittedName>
        <fullName evidence="2">Uncharacterized protein</fullName>
    </submittedName>
</protein>
<reference evidence="2" key="2">
    <citation type="submission" date="2020-05" db="UniProtKB">
        <authorList>
            <consortium name="EnsemblMetazoa"/>
        </authorList>
    </citation>
    <scope>IDENTIFICATION</scope>
    <source>
        <strain evidence="2">IAEA</strain>
    </source>
</reference>
<proteinExistence type="predicted"/>
<dbReference type="VEuPathDB" id="VectorBase:GBRI042314"/>
<sequence>MSESLYLLRIALRFHFRPYSVLVVIGSSFTLLLELLLLVVVVVVVVHAAEVKISDGVFDFAIVMVELVSANVDDFFEVDDEGDAPTRSARSSGNRRDDSNDMYIWSTAHIHIIFVDKINIYAMVLSEPILDTFCILRYSPSGDHMRDPSFQVARILMDHAHENANDALDFGLYSSTFATSTAVDTGNCLLDKNKIDESRLKLSSLNYSHS</sequence>
<reference evidence="3" key="1">
    <citation type="submission" date="2014-03" db="EMBL/GenBank/DDBJ databases">
        <authorList>
            <person name="Aksoy S."/>
            <person name="Warren W."/>
            <person name="Wilson R.K."/>
        </authorList>
    </citation>
    <scope>NUCLEOTIDE SEQUENCE [LARGE SCALE GENOMIC DNA]</scope>
    <source>
        <strain evidence="3">IAEA</strain>
    </source>
</reference>
<evidence type="ECO:0000256" key="1">
    <source>
        <dbReference type="SAM" id="Phobius"/>
    </source>
</evidence>
<dbReference type="EnsemblMetazoa" id="GBRI042314-RA">
    <property type="protein sequence ID" value="GBRI042314-PA"/>
    <property type="gene ID" value="GBRI042314"/>
</dbReference>
<organism evidence="2 3">
    <name type="scientific">Glossina brevipalpis</name>
    <dbReference type="NCBI Taxonomy" id="37001"/>
    <lineage>
        <taxon>Eukaryota</taxon>
        <taxon>Metazoa</taxon>
        <taxon>Ecdysozoa</taxon>
        <taxon>Arthropoda</taxon>
        <taxon>Hexapoda</taxon>
        <taxon>Insecta</taxon>
        <taxon>Pterygota</taxon>
        <taxon>Neoptera</taxon>
        <taxon>Endopterygota</taxon>
        <taxon>Diptera</taxon>
        <taxon>Brachycera</taxon>
        <taxon>Muscomorpha</taxon>
        <taxon>Hippoboscoidea</taxon>
        <taxon>Glossinidae</taxon>
        <taxon>Glossina</taxon>
    </lineage>
</organism>
<evidence type="ECO:0000313" key="2">
    <source>
        <dbReference type="EnsemblMetazoa" id="GBRI042314-PA"/>
    </source>
</evidence>
<evidence type="ECO:0000313" key="3">
    <source>
        <dbReference type="Proteomes" id="UP000091820"/>
    </source>
</evidence>
<dbReference type="AlphaFoldDB" id="A0A1A9X2V1"/>
<keyword evidence="1" id="KW-0812">Transmembrane</keyword>
<dbReference type="Proteomes" id="UP000091820">
    <property type="component" value="Unassembled WGS sequence"/>
</dbReference>
<keyword evidence="1" id="KW-1133">Transmembrane helix</keyword>
<feature type="transmembrane region" description="Helical" evidence="1">
    <location>
        <begin position="21"/>
        <end position="46"/>
    </location>
</feature>
<keyword evidence="1" id="KW-0472">Membrane</keyword>